<keyword evidence="1" id="KW-0805">Transcription regulation</keyword>
<dbReference type="Gene3D" id="1.10.10.60">
    <property type="entry name" value="Homeodomain-like"/>
    <property type="match status" value="1"/>
</dbReference>
<keyword evidence="7" id="KW-1185">Reference proteome</keyword>
<evidence type="ECO:0000256" key="4">
    <source>
        <dbReference type="PROSITE-ProRule" id="PRU00335"/>
    </source>
</evidence>
<keyword evidence="3" id="KW-0804">Transcription</keyword>
<sequence>MALSREQVVVGAYSVLQEQGLGGLSMRRVAQHLGVQPGALYYHVASKQELLAEIASRILADPPTTDPRQAARDLRAALLRARDGAEVVSFVHAFRPDALAALQTLPALFTDLPPREAGWAARALVHYVLGFVAEEQNRAELVRLGVLPDDAPDADEAFEFGIGAITAGSYLDPR</sequence>
<proteinExistence type="predicted"/>
<dbReference type="Pfam" id="PF00440">
    <property type="entry name" value="TetR_N"/>
    <property type="match status" value="1"/>
</dbReference>
<dbReference type="Proteomes" id="UP001501598">
    <property type="component" value="Unassembled WGS sequence"/>
</dbReference>
<reference evidence="7" key="1">
    <citation type="journal article" date="2019" name="Int. J. Syst. Evol. Microbiol.">
        <title>The Global Catalogue of Microorganisms (GCM) 10K type strain sequencing project: providing services to taxonomists for standard genome sequencing and annotation.</title>
        <authorList>
            <consortium name="The Broad Institute Genomics Platform"/>
            <consortium name="The Broad Institute Genome Sequencing Center for Infectious Disease"/>
            <person name="Wu L."/>
            <person name="Ma J."/>
        </authorList>
    </citation>
    <scope>NUCLEOTIDE SEQUENCE [LARGE SCALE GENOMIC DNA]</scope>
    <source>
        <strain evidence="7">JCM 17906</strain>
    </source>
</reference>
<evidence type="ECO:0000313" key="7">
    <source>
        <dbReference type="Proteomes" id="UP001501598"/>
    </source>
</evidence>
<dbReference type="RefSeq" id="WP_345413019.1">
    <property type="nucleotide sequence ID" value="NZ_BAABGT010000014.1"/>
</dbReference>
<name>A0ABP8RHP4_9PSEU</name>
<dbReference type="PANTHER" id="PTHR30055:SF151">
    <property type="entry name" value="TRANSCRIPTIONAL REGULATORY PROTEIN"/>
    <property type="match status" value="1"/>
</dbReference>
<evidence type="ECO:0000313" key="6">
    <source>
        <dbReference type="EMBL" id="GAA4538776.1"/>
    </source>
</evidence>
<feature type="domain" description="HTH tetR-type" evidence="5">
    <location>
        <begin position="2"/>
        <end position="62"/>
    </location>
</feature>
<dbReference type="PANTHER" id="PTHR30055">
    <property type="entry name" value="HTH-TYPE TRANSCRIPTIONAL REGULATOR RUTR"/>
    <property type="match status" value="1"/>
</dbReference>
<evidence type="ECO:0000256" key="2">
    <source>
        <dbReference type="ARBA" id="ARBA00023125"/>
    </source>
</evidence>
<accession>A0ABP8RHP4</accession>
<dbReference type="InterPro" id="IPR004111">
    <property type="entry name" value="Repressor_TetR_C"/>
</dbReference>
<gene>
    <name evidence="6" type="ORF">GCM10023175_09210</name>
</gene>
<keyword evidence="2 4" id="KW-0238">DNA-binding</keyword>
<evidence type="ECO:0000259" key="5">
    <source>
        <dbReference type="PROSITE" id="PS50977"/>
    </source>
</evidence>
<dbReference type="PROSITE" id="PS50977">
    <property type="entry name" value="HTH_TETR_2"/>
    <property type="match status" value="1"/>
</dbReference>
<dbReference type="Gene3D" id="1.10.357.10">
    <property type="entry name" value="Tetracycline Repressor, domain 2"/>
    <property type="match status" value="1"/>
</dbReference>
<dbReference type="Pfam" id="PF02909">
    <property type="entry name" value="TetR_C_1"/>
    <property type="match status" value="1"/>
</dbReference>
<dbReference type="PROSITE" id="PS01081">
    <property type="entry name" value="HTH_TETR_1"/>
    <property type="match status" value="1"/>
</dbReference>
<dbReference type="EMBL" id="BAABGT010000014">
    <property type="protein sequence ID" value="GAA4538776.1"/>
    <property type="molecule type" value="Genomic_DNA"/>
</dbReference>
<evidence type="ECO:0000256" key="3">
    <source>
        <dbReference type="ARBA" id="ARBA00023163"/>
    </source>
</evidence>
<organism evidence="6 7">
    <name type="scientific">Pseudonocardia xishanensis</name>
    <dbReference type="NCBI Taxonomy" id="630995"/>
    <lineage>
        <taxon>Bacteria</taxon>
        <taxon>Bacillati</taxon>
        <taxon>Actinomycetota</taxon>
        <taxon>Actinomycetes</taxon>
        <taxon>Pseudonocardiales</taxon>
        <taxon>Pseudonocardiaceae</taxon>
        <taxon>Pseudonocardia</taxon>
    </lineage>
</organism>
<protein>
    <submittedName>
        <fullName evidence="6">TetR/AcrR family transcriptional regulator C-terminal domain-containing protein</fullName>
    </submittedName>
</protein>
<dbReference type="PRINTS" id="PR00455">
    <property type="entry name" value="HTHTETR"/>
</dbReference>
<dbReference type="InterPro" id="IPR050109">
    <property type="entry name" value="HTH-type_TetR-like_transc_reg"/>
</dbReference>
<evidence type="ECO:0000256" key="1">
    <source>
        <dbReference type="ARBA" id="ARBA00023015"/>
    </source>
</evidence>
<comment type="caution">
    <text evidence="6">The sequence shown here is derived from an EMBL/GenBank/DDBJ whole genome shotgun (WGS) entry which is preliminary data.</text>
</comment>
<dbReference type="InterPro" id="IPR023772">
    <property type="entry name" value="DNA-bd_HTH_TetR-type_CS"/>
</dbReference>
<dbReference type="SUPFAM" id="SSF46689">
    <property type="entry name" value="Homeodomain-like"/>
    <property type="match status" value="1"/>
</dbReference>
<dbReference type="SUPFAM" id="SSF48498">
    <property type="entry name" value="Tetracyclin repressor-like, C-terminal domain"/>
    <property type="match status" value="1"/>
</dbReference>
<dbReference type="InterPro" id="IPR009057">
    <property type="entry name" value="Homeodomain-like_sf"/>
</dbReference>
<dbReference type="InterPro" id="IPR036271">
    <property type="entry name" value="Tet_transcr_reg_TetR-rel_C_sf"/>
</dbReference>
<feature type="DNA-binding region" description="H-T-H motif" evidence="4">
    <location>
        <begin position="25"/>
        <end position="44"/>
    </location>
</feature>
<dbReference type="InterPro" id="IPR001647">
    <property type="entry name" value="HTH_TetR"/>
</dbReference>